<dbReference type="Proteomes" id="UP000531251">
    <property type="component" value="Unassembled WGS sequence"/>
</dbReference>
<comment type="caution">
    <text evidence="1">The sequence shown here is derived from an EMBL/GenBank/DDBJ whole genome shotgun (WGS) entry which is preliminary data.</text>
</comment>
<dbReference type="EMBL" id="JAATJB010000015">
    <property type="protein sequence ID" value="NJB99413.1"/>
    <property type="molecule type" value="Genomic_DNA"/>
</dbReference>
<reference evidence="1 2" key="1">
    <citation type="submission" date="2020-03" db="EMBL/GenBank/DDBJ databases">
        <title>Genomic Encyclopedia of Type Strains, Phase IV (KMG-IV): sequencing the most valuable type-strain genomes for metagenomic binning, comparative biology and taxonomic classification.</title>
        <authorList>
            <person name="Goeker M."/>
        </authorList>
    </citation>
    <scope>NUCLEOTIDE SEQUENCE [LARGE SCALE GENOMIC DNA]</scope>
    <source>
        <strain evidence="1 2">DSM 7225</strain>
    </source>
</reference>
<organism evidence="1 2">
    <name type="scientific">Sphingomonas trueperi</name>
    <dbReference type="NCBI Taxonomy" id="53317"/>
    <lineage>
        <taxon>Bacteria</taxon>
        <taxon>Pseudomonadati</taxon>
        <taxon>Pseudomonadota</taxon>
        <taxon>Alphaproteobacteria</taxon>
        <taxon>Sphingomonadales</taxon>
        <taxon>Sphingomonadaceae</taxon>
        <taxon>Sphingomonas</taxon>
    </lineage>
</organism>
<accession>A0A7X5Y1M1</accession>
<proteinExistence type="predicted"/>
<evidence type="ECO:0000313" key="1">
    <source>
        <dbReference type="EMBL" id="NJB99413.1"/>
    </source>
</evidence>
<evidence type="ECO:0000313" key="2">
    <source>
        <dbReference type="Proteomes" id="UP000531251"/>
    </source>
</evidence>
<gene>
    <name evidence="1" type="ORF">GGR89_003754</name>
</gene>
<protein>
    <submittedName>
        <fullName evidence="1">Uncharacterized protein</fullName>
    </submittedName>
</protein>
<dbReference type="AlphaFoldDB" id="A0A7X5Y1M1"/>
<name>A0A7X5Y1M1_9SPHN</name>
<keyword evidence="2" id="KW-1185">Reference proteome</keyword>
<dbReference type="RefSeq" id="WP_125977263.1">
    <property type="nucleotide sequence ID" value="NZ_BAAADY010000020.1"/>
</dbReference>
<sequence length="100" mass="11086">MTLMHLAAVVPSRGAHKLAWIIGTSGDPVDDIERFGQAVGGVAMFDRVLSGEVVPCAVMAAEIQLWSMGLIQRQDWRRPAYRWWGDRPIGWFNPRVPAAA</sequence>